<dbReference type="InterPro" id="IPR011009">
    <property type="entry name" value="Kinase-like_dom_sf"/>
</dbReference>
<dbReference type="GO" id="GO:0005524">
    <property type="term" value="F:ATP binding"/>
    <property type="evidence" value="ECO:0007669"/>
    <property type="project" value="UniProtKB-KW"/>
</dbReference>
<dbReference type="Proteomes" id="UP000501690">
    <property type="component" value="Linkage Group LG10"/>
</dbReference>
<keyword evidence="1" id="KW-0723">Serine/threonine-protein kinase</keyword>
<evidence type="ECO:0000313" key="8">
    <source>
        <dbReference type="Proteomes" id="UP000501690"/>
    </source>
</evidence>
<keyword evidence="7" id="KW-0418">Kinase</keyword>
<reference evidence="7 8" key="1">
    <citation type="submission" date="2019-04" db="EMBL/GenBank/DDBJ databases">
        <title>An improved genome assembly and genetic linkage map for asparagus bean, Vigna unguiculata ssp. sesquipedialis.</title>
        <authorList>
            <person name="Xia Q."/>
            <person name="Zhang R."/>
            <person name="Dong Y."/>
        </authorList>
    </citation>
    <scope>NUCLEOTIDE SEQUENCE [LARGE SCALE GENOMIC DNA]</scope>
    <source>
        <tissue evidence="7">Leaf</tissue>
    </source>
</reference>
<evidence type="ECO:0000259" key="6">
    <source>
        <dbReference type="PROSITE" id="PS50011"/>
    </source>
</evidence>
<dbReference type="OrthoDB" id="4062651at2759"/>
<keyword evidence="3" id="KW-0067">ATP-binding</keyword>
<evidence type="ECO:0000313" key="7">
    <source>
        <dbReference type="EMBL" id="QCE08842.1"/>
    </source>
</evidence>
<dbReference type="PANTHER" id="PTHR47989:SF27">
    <property type="entry name" value="PROTEIN KINASE DOMAIN-CONTAINING PROTEIN"/>
    <property type="match status" value="1"/>
</dbReference>
<dbReference type="Gene3D" id="3.30.200.20">
    <property type="entry name" value="Phosphorylase Kinase, domain 1"/>
    <property type="match status" value="1"/>
</dbReference>
<keyword evidence="2" id="KW-0547">Nucleotide-binding</keyword>
<dbReference type="Pfam" id="PF07714">
    <property type="entry name" value="PK_Tyr_Ser-Thr"/>
    <property type="match status" value="1"/>
</dbReference>
<dbReference type="InterPro" id="IPR000719">
    <property type="entry name" value="Prot_kinase_dom"/>
</dbReference>
<dbReference type="PROSITE" id="PS50011">
    <property type="entry name" value="PROTEIN_KINASE_DOM"/>
    <property type="match status" value="1"/>
</dbReference>
<dbReference type="Gramene" id="Vigun05g298100.1.v1.2">
    <property type="protein sequence ID" value="Vigun05g298100.1.v1.2"/>
    <property type="gene ID" value="Vigun05g298100.v1.2"/>
</dbReference>
<dbReference type="FunFam" id="1.10.510.10:FF:000223">
    <property type="entry name" value="probable receptor-like protein kinase At1g80640"/>
    <property type="match status" value="1"/>
</dbReference>
<keyword evidence="7" id="KW-0808">Transferase</keyword>
<sequence length="428" mass="47947">MNLLVLFLPIWVLSISLSSPILHAASFISVSQNAQAESPGIHEVRAVHHQNLTKRILIASVASSGLLGGVFLIIVYVWFRRHKTLKRSRSKSQETTEAAKGETLSSVNAKLNYSRMADKKSSIAIFEYQLLEAATNSFSTSSIMRESGSRIIYRANFDEHFQAAVKKADSDADREFENEVSWLSKMRHQNIIKLMGYCVHGQSRFLVYEFMENGSLETQLHGPNRGSSLTWYVRLRIAVDIARALEYLHEHSNPPVVHRDLQSSNVLLDSNFNAKLSDFGFAMVSGMQHKNMKMSGTLGYVAPEYISHGKLTDKSDVYAFGVVLLELLTGRKPMENMTSNQYQSLVSWAMPQLTDRSKLPNILDPVIRDTMDLKHLYQVAAVAVLCVQAEPSYRPLITDVLHSLIPLVPVELGGSLRLTEPISSENSH</sequence>
<dbReference type="Gene3D" id="1.10.510.10">
    <property type="entry name" value="Transferase(Phosphotransferase) domain 1"/>
    <property type="match status" value="1"/>
</dbReference>
<dbReference type="GO" id="GO:0004674">
    <property type="term" value="F:protein serine/threonine kinase activity"/>
    <property type="evidence" value="ECO:0007669"/>
    <property type="project" value="UniProtKB-KW"/>
</dbReference>
<name>A0A4D6N7G9_VIGUN</name>
<feature type="chain" id="PRO_5020025635" evidence="5">
    <location>
        <begin position="19"/>
        <end position="428"/>
    </location>
</feature>
<evidence type="ECO:0000256" key="2">
    <source>
        <dbReference type="ARBA" id="ARBA00022741"/>
    </source>
</evidence>
<protein>
    <submittedName>
        <fullName evidence="7">Serine/threonine-protein kinase PBS1</fullName>
    </submittedName>
</protein>
<dbReference type="PANTHER" id="PTHR47989">
    <property type="entry name" value="OS01G0750732 PROTEIN"/>
    <property type="match status" value="1"/>
</dbReference>
<proteinExistence type="predicted"/>
<evidence type="ECO:0000256" key="3">
    <source>
        <dbReference type="ARBA" id="ARBA00022840"/>
    </source>
</evidence>
<evidence type="ECO:0000256" key="1">
    <source>
        <dbReference type="ARBA" id="ARBA00022527"/>
    </source>
</evidence>
<keyword evidence="8" id="KW-1185">Reference proteome</keyword>
<evidence type="ECO:0000256" key="5">
    <source>
        <dbReference type="SAM" id="SignalP"/>
    </source>
</evidence>
<feature type="signal peptide" evidence="5">
    <location>
        <begin position="1"/>
        <end position="18"/>
    </location>
</feature>
<dbReference type="SUPFAM" id="SSF56112">
    <property type="entry name" value="Protein kinase-like (PK-like)"/>
    <property type="match status" value="1"/>
</dbReference>
<evidence type="ECO:0000256" key="4">
    <source>
        <dbReference type="SAM" id="Phobius"/>
    </source>
</evidence>
<organism evidence="7 8">
    <name type="scientific">Vigna unguiculata</name>
    <name type="common">Cowpea</name>
    <dbReference type="NCBI Taxonomy" id="3917"/>
    <lineage>
        <taxon>Eukaryota</taxon>
        <taxon>Viridiplantae</taxon>
        <taxon>Streptophyta</taxon>
        <taxon>Embryophyta</taxon>
        <taxon>Tracheophyta</taxon>
        <taxon>Spermatophyta</taxon>
        <taxon>Magnoliopsida</taxon>
        <taxon>eudicotyledons</taxon>
        <taxon>Gunneridae</taxon>
        <taxon>Pentapetalae</taxon>
        <taxon>rosids</taxon>
        <taxon>fabids</taxon>
        <taxon>Fabales</taxon>
        <taxon>Fabaceae</taxon>
        <taxon>Papilionoideae</taxon>
        <taxon>50 kb inversion clade</taxon>
        <taxon>NPAAA clade</taxon>
        <taxon>indigoferoid/millettioid clade</taxon>
        <taxon>Phaseoleae</taxon>
        <taxon>Vigna</taxon>
    </lineage>
</organism>
<keyword evidence="5" id="KW-0732">Signal</keyword>
<feature type="transmembrane region" description="Helical" evidence="4">
    <location>
        <begin position="56"/>
        <end position="79"/>
    </location>
</feature>
<accession>A0A4D6N7G9</accession>
<keyword evidence="4" id="KW-0812">Transmembrane</keyword>
<keyword evidence="4" id="KW-0472">Membrane</keyword>
<feature type="domain" description="Protein kinase" evidence="6">
    <location>
        <begin position="138"/>
        <end position="405"/>
    </location>
</feature>
<dbReference type="InterPro" id="IPR001245">
    <property type="entry name" value="Ser-Thr/Tyr_kinase_cat_dom"/>
</dbReference>
<dbReference type="EMBL" id="CP039354">
    <property type="protein sequence ID" value="QCE08842.1"/>
    <property type="molecule type" value="Genomic_DNA"/>
</dbReference>
<dbReference type="AlphaFoldDB" id="A0A4D6N7G9"/>
<keyword evidence="4" id="KW-1133">Transmembrane helix</keyword>
<gene>
    <name evidence="7" type="ORF">DEO72_LG10g60</name>
</gene>